<sequence length="481" mass="51316">MAENQTDSLAGELPIELRRDVPVPLYRQIAAAIRGRVRAGALPPGTALPPTRVIAADLGVSRGVVVEAYAQLTAEGYLTARSGGYTRVAMGAHIPVAPPEPDPPPAYRHDFTYGRADLAGFPRLPWLRSLRRVLTSAPTRRFAPPDGRGAPALRAALADYLNRVRGTVADPRNIVVTSGFAQGVRLLTEVLAGSGATRVAVEDPSPDDDARPAAARAGLETVGIGVDEDGLLVDGLNGLRADALFLTPSHQWPVGGVLPAARRAAVVRWARERDALIVEDDYDAEYRFDRVPVGAMQGLAPDHVVYAGTLSKTLAPGVRIGWLVLPPRLTAKVAAAKAAADRGSATLEQLAFADFLERGEFDRHTRRMRRVYQSRRRVLLDALRTHLPDTRPSGADAGLHLLVWLPEGLGEEAVTAAAAELGVCVQPLGPFRLGSRQSSPGGLILGYAALDERAIAEGVALLGRAVARLRRRSGREVVPVP</sequence>
<keyword evidence="3" id="KW-0805">Transcription regulation</keyword>
<reference evidence="7 8" key="1">
    <citation type="submission" date="2020-08" db="EMBL/GenBank/DDBJ databases">
        <title>Genomic Encyclopedia of Type Strains, Phase IV (KMG-IV): sequencing the most valuable type-strain genomes for metagenomic binning, comparative biology and taxonomic classification.</title>
        <authorList>
            <person name="Goeker M."/>
        </authorList>
    </citation>
    <scope>NUCLEOTIDE SEQUENCE [LARGE SCALE GENOMIC DNA]</scope>
    <source>
        <strain evidence="7 8">YIM 65646</strain>
    </source>
</reference>
<dbReference type="InterPro" id="IPR015421">
    <property type="entry name" value="PyrdxlP-dep_Trfase_major"/>
</dbReference>
<evidence type="ECO:0000313" key="8">
    <source>
        <dbReference type="Proteomes" id="UP000548476"/>
    </source>
</evidence>
<evidence type="ECO:0000256" key="4">
    <source>
        <dbReference type="ARBA" id="ARBA00023125"/>
    </source>
</evidence>
<dbReference type="Gene3D" id="3.40.640.10">
    <property type="entry name" value="Type I PLP-dependent aspartate aminotransferase-like (Major domain)"/>
    <property type="match status" value="1"/>
</dbReference>
<dbReference type="AlphaFoldDB" id="A0A841FAU8"/>
<dbReference type="PRINTS" id="PR00035">
    <property type="entry name" value="HTHGNTR"/>
</dbReference>
<organism evidence="7 8">
    <name type="scientific">Phytomonospora endophytica</name>
    <dbReference type="NCBI Taxonomy" id="714109"/>
    <lineage>
        <taxon>Bacteria</taxon>
        <taxon>Bacillati</taxon>
        <taxon>Actinomycetota</taxon>
        <taxon>Actinomycetes</taxon>
        <taxon>Micromonosporales</taxon>
        <taxon>Micromonosporaceae</taxon>
        <taxon>Phytomonospora</taxon>
    </lineage>
</organism>
<dbReference type="InterPro" id="IPR036388">
    <property type="entry name" value="WH-like_DNA-bd_sf"/>
</dbReference>
<dbReference type="GO" id="GO:0003700">
    <property type="term" value="F:DNA-binding transcription factor activity"/>
    <property type="evidence" value="ECO:0007669"/>
    <property type="project" value="InterPro"/>
</dbReference>
<keyword evidence="2" id="KW-0663">Pyridoxal phosphate</keyword>
<comment type="similarity">
    <text evidence="1">In the C-terminal section; belongs to the class-I pyridoxal-phosphate-dependent aminotransferase family.</text>
</comment>
<keyword evidence="7" id="KW-0032">Aminotransferase</keyword>
<dbReference type="CDD" id="cd00609">
    <property type="entry name" value="AAT_like"/>
    <property type="match status" value="1"/>
</dbReference>
<dbReference type="GO" id="GO:0030170">
    <property type="term" value="F:pyridoxal phosphate binding"/>
    <property type="evidence" value="ECO:0007669"/>
    <property type="project" value="InterPro"/>
</dbReference>
<keyword evidence="7" id="KW-0808">Transferase</keyword>
<dbReference type="PROSITE" id="PS50949">
    <property type="entry name" value="HTH_GNTR"/>
    <property type="match status" value="1"/>
</dbReference>
<dbReference type="SUPFAM" id="SSF53383">
    <property type="entry name" value="PLP-dependent transferases"/>
    <property type="match status" value="1"/>
</dbReference>
<dbReference type="SMART" id="SM00345">
    <property type="entry name" value="HTH_GNTR"/>
    <property type="match status" value="1"/>
</dbReference>
<dbReference type="RefSeq" id="WP_184787249.1">
    <property type="nucleotide sequence ID" value="NZ_BONT01000045.1"/>
</dbReference>
<dbReference type="InterPro" id="IPR051446">
    <property type="entry name" value="HTH_trans_reg/aminotransferase"/>
</dbReference>
<feature type="domain" description="HTH gntR-type" evidence="6">
    <location>
        <begin position="23"/>
        <end position="91"/>
    </location>
</feature>
<dbReference type="Gene3D" id="1.10.10.10">
    <property type="entry name" value="Winged helix-like DNA-binding domain superfamily/Winged helix DNA-binding domain"/>
    <property type="match status" value="1"/>
</dbReference>
<dbReference type="InterPro" id="IPR004839">
    <property type="entry name" value="Aminotransferase_I/II_large"/>
</dbReference>
<proteinExistence type="inferred from homology"/>
<dbReference type="InterPro" id="IPR015424">
    <property type="entry name" value="PyrdxlP-dep_Trfase"/>
</dbReference>
<evidence type="ECO:0000256" key="5">
    <source>
        <dbReference type="ARBA" id="ARBA00023163"/>
    </source>
</evidence>
<accession>A0A841FAU8</accession>
<dbReference type="Pfam" id="PF00155">
    <property type="entry name" value="Aminotran_1_2"/>
    <property type="match status" value="1"/>
</dbReference>
<dbReference type="PANTHER" id="PTHR46577:SF1">
    <property type="entry name" value="HTH-TYPE TRANSCRIPTIONAL REGULATORY PROTEIN GABR"/>
    <property type="match status" value="1"/>
</dbReference>
<dbReference type="InterPro" id="IPR000524">
    <property type="entry name" value="Tscrpt_reg_HTH_GntR"/>
</dbReference>
<dbReference type="EMBL" id="JACHGT010000004">
    <property type="protein sequence ID" value="MBB6034391.1"/>
    <property type="molecule type" value="Genomic_DNA"/>
</dbReference>
<dbReference type="InterPro" id="IPR036390">
    <property type="entry name" value="WH_DNA-bd_sf"/>
</dbReference>
<dbReference type="Proteomes" id="UP000548476">
    <property type="component" value="Unassembled WGS sequence"/>
</dbReference>
<evidence type="ECO:0000313" key="7">
    <source>
        <dbReference type="EMBL" id="MBB6034391.1"/>
    </source>
</evidence>
<keyword evidence="5" id="KW-0804">Transcription</keyword>
<evidence type="ECO:0000256" key="1">
    <source>
        <dbReference type="ARBA" id="ARBA00005384"/>
    </source>
</evidence>
<evidence type="ECO:0000256" key="2">
    <source>
        <dbReference type="ARBA" id="ARBA00022898"/>
    </source>
</evidence>
<keyword evidence="4" id="KW-0238">DNA-binding</keyword>
<comment type="caution">
    <text evidence="7">The sequence shown here is derived from an EMBL/GenBank/DDBJ whole genome shotgun (WGS) entry which is preliminary data.</text>
</comment>
<dbReference type="GO" id="GO:0003677">
    <property type="term" value="F:DNA binding"/>
    <property type="evidence" value="ECO:0007669"/>
    <property type="project" value="UniProtKB-KW"/>
</dbReference>
<dbReference type="PANTHER" id="PTHR46577">
    <property type="entry name" value="HTH-TYPE TRANSCRIPTIONAL REGULATORY PROTEIN GABR"/>
    <property type="match status" value="1"/>
</dbReference>
<evidence type="ECO:0000259" key="6">
    <source>
        <dbReference type="PROSITE" id="PS50949"/>
    </source>
</evidence>
<dbReference type="SUPFAM" id="SSF46785">
    <property type="entry name" value="Winged helix' DNA-binding domain"/>
    <property type="match status" value="1"/>
</dbReference>
<evidence type="ECO:0000256" key="3">
    <source>
        <dbReference type="ARBA" id="ARBA00023015"/>
    </source>
</evidence>
<gene>
    <name evidence="7" type="ORF">HNR73_002241</name>
</gene>
<keyword evidence="8" id="KW-1185">Reference proteome</keyword>
<dbReference type="CDD" id="cd07377">
    <property type="entry name" value="WHTH_GntR"/>
    <property type="match status" value="1"/>
</dbReference>
<dbReference type="GO" id="GO:0008483">
    <property type="term" value="F:transaminase activity"/>
    <property type="evidence" value="ECO:0007669"/>
    <property type="project" value="UniProtKB-KW"/>
</dbReference>
<protein>
    <submittedName>
        <fullName evidence="7">GntR family transcriptional regulator/MocR family aminotransferase</fullName>
    </submittedName>
</protein>
<dbReference type="Pfam" id="PF00392">
    <property type="entry name" value="GntR"/>
    <property type="match status" value="1"/>
</dbReference>
<name>A0A841FAU8_9ACTN</name>